<name>A0A4U0XTT1_9PEZI</name>
<feature type="domain" description="DUF7702" evidence="3">
    <location>
        <begin position="6"/>
        <end position="241"/>
    </location>
</feature>
<gene>
    <name evidence="4" type="ORF">B0A55_03816</name>
</gene>
<feature type="transmembrane region" description="Helical" evidence="2">
    <location>
        <begin position="38"/>
        <end position="56"/>
    </location>
</feature>
<dbReference type="PANTHER" id="PTHR42109:SF2">
    <property type="entry name" value="INTEGRAL MEMBRANE PROTEIN"/>
    <property type="match status" value="1"/>
</dbReference>
<dbReference type="Proteomes" id="UP000309340">
    <property type="component" value="Unassembled WGS sequence"/>
</dbReference>
<dbReference type="EMBL" id="NAJQ01000103">
    <property type="protein sequence ID" value="TKA78863.1"/>
    <property type="molecule type" value="Genomic_DNA"/>
</dbReference>
<dbReference type="Pfam" id="PF24800">
    <property type="entry name" value="DUF7702"/>
    <property type="match status" value="1"/>
</dbReference>
<dbReference type="AlphaFoldDB" id="A0A4U0XTT1"/>
<accession>A0A4U0XTT1</accession>
<comment type="caution">
    <text evidence="4">The sequence shown here is derived from an EMBL/GenBank/DDBJ whole genome shotgun (WGS) entry which is preliminary data.</text>
</comment>
<feature type="transmembrane region" description="Helical" evidence="2">
    <location>
        <begin position="68"/>
        <end position="91"/>
    </location>
</feature>
<keyword evidence="2" id="KW-0812">Transmembrane</keyword>
<proteinExistence type="predicted"/>
<evidence type="ECO:0000313" key="5">
    <source>
        <dbReference type="Proteomes" id="UP000309340"/>
    </source>
</evidence>
<dbReference type="OrthoDB" id="2560628at2759"/>
<dbReference type="InterPro" id="IPR056119">
    <property type="entry name" value="DUF7702"/>
</dbReference>
<reference evidence="4 5" key="1">
    <citation type="submission" date="2017-03" db="EMBL/GenBank/DDBJ databases">
        <title>Genomes of endolithic fungi from Antarctica.</title>
        <authorList>
            <person name="Coleine C."/>
            <person name="Masonjones S."/>
            <person name="Stajich J.E."/>
        </authorList>
    </citation>
    <scope>NUCLEOTIDE SEQUENCE [LARGE SCALE GENOMIC DNA]</scope>
    <source>
        <strain evidence="4 5">CCFEE 5184</strain>
    </source>
</reference>
<evidence type="ECO:0000313" key="4">
    <source>
        <dbReference type="EMBL" id="TKA78863.1"/>
    </source>
</evidence>
<evidence type="ECO:0000256" key="1">
    <source>
        <dbReference type="SAM" id="MobiDB-lite"/>
    </source>
</evidence>
<evidence type="ECO:0000256" key="2">
    <source>
        <dbReference type="SAM" id="Phobius"/>
    </source>
</evidence>
<sequence>MIGPKGDLAAVELAFYGPAFLIGVFVVFRHGFSRQMGWLYIVVLSILRIIGAAVTLDMEVTNTASASLLETAAITSAVGTAPLLLALMGFLERINHGMEHKGISRMVFRPLHLISIAALVMAIIGGTDRMYTDASDMKTGKQLGEAAAMVFLGIYLALAGITLFNVTNVRWVLVNEKHLMRACVIAIPFLAVRISYSIASAFSNPGGIFYFEDVNVYAEAFMQFLMEAIVISLFIFAGLMTPKMEKRELLPGSRDVEGQKVEMISGPTQGSGRTAPRDQGRPRFQQPQSIGDYRPSRLIRNALRGQQ</sequence>
<feature type="transmembrane region" description="Helical" evidence="2">
    <location>
        <begin position="179"/>
        <end position="200"/>
    </location>
</feature>
<evidence type="ECO:0000259" key="3">
    <source>
        <dbReference type="Pfam" id="PF24800"/>
    </source>
</evidence>
<keyword evidence="5" id="KW-1185">Reference proteome</keyword>
<feature type="transmembrane region" description="Helical" evidence="2">
    <location>
        <begin position="111"/>
        <end position="127"/>
    </location>
</feature>
<organism evidence="4 5">
    <name type="scientific">Friedmanniomyces simplex</name>
    <dbReference type="NCBI Taxonomy" id="329884"/>
    <lineage>
        <taxon>Eukaryota</taxon>
        <taxon>Fungi</taxon>
        <taxon>Dikarya</taxon>
        <taxon>Ascomycota</taxon>
        <taxon>Pezizomycotina</taxon>
        <taxon>Dothideomycetes</taxon>
        <taxon>Dothideomycetidae</taxon>
        <taxon>Mycosphaerellales</taxon>
        <taxon>Teratosphaeriaceae</taxon>
        <taxon>Friedmanniomyces</taxon>
    </lineage>
</organism>
<dbReference type="STRING" id="329884.A0A4U0XTT1"/>
<feature type="transmembrane region" description="Helical" evidence="2">
    <location>
        <begin position="13"/>
        <end position="31"/>
    </location>
</feature>
<keyword evidence="2" id="KW-0472">Membrane</keyword>
<dbReference type="PANTHER" id="PTHR42109">
    <property type="entry name" value="UNPLACED GENOMIC SCAFFOLD UM_SCAF_CONTIG_1.265, WHOLE GENOME SHOTGUN SEQUENCE"/>
    <property type="match status" value="1"/>
</dbReference>
<feature type="region of interest" description="Disordered" evidence="1">
    <location>
        <begin position="260"/>
        <end position="296"/>
    </location>
</feature>
<feature type="transmembrane region" description="Helical" evidence="2">
    <location>
        <begin position="220"/>
        <end position="240"/>
    </location>
</feature>
<feature type="transmembrane region" description="Helical" evidence="2">
    <location>
        <begin position="147"/>
        <end position="167"/>
    </location>
</feature>
<keyword evidence="2" id="KW-1133">Transmembrane helix</keyword>
<protein>
    <recommendedName>
        <fullName evidence="3">DUF7702 domain-containing protein</fullName>
    </recommendedName>
</protein>